<comment type="subcellular location">
    <subcellularLocation>
        <location evidence="1">Membrane</location>
        <topology evidence="1">Single-pass type I membrane protein</topology>
    </subcellularLocation>
</comment>
<dbReference type="GO" id="GO:0016020">
    <property type="term" value="C:membrane"/>
    <property type="evidence" value="ECO:0007669"/>
    <property type="project" value="UniProtKB-SubCell"/>
</dbReference>
<evidence type="ECO:0000256" key="4">
    <source>
        <dbReference type="ARBA" id="ARBA00022989"/>
    </source>
</evidence>
<keyword evidence="4" id="KW-1133">Transmembrane helix</keyword>
<dbReference type="InterPro" id="IPR001611">
    <property type="entry name" value="Leu-rich_rpt"/>
</dbReference>
<name>A0AAV9F794_ACOCL</name>
<dbReference type="EMBL" id="JAUJYO010000003">
    <property type="protein sequence ID" value="KAK1321823.1"/>
    <property type="molecule type" value="Genomic_DNA"/>
</dbReference>
<reference evidence="7" key="1">
    <citation type="journal article" date="2023" name="Nat. Commun.">
        <title>Diploid and tetraploid genomes of Acorus and the evolution of monocots.</title>
        <authorList>
            <person name="Ma L."/>
            <person name="Liu K.W."/>
            <person name="Li Z."/>
            <person name="Hsiao Y.Y."/>
            <person name="Qi Y."/>
            <person name="Fu T."/>
            <person name="Tang G.D."/>
            <person name="Zhang D."/>
            <person name="Sun W.H."/>
            <person name="Liu D.K."/>
            <person name="Li Y."/>
            <person name="Chen G.Z."/>
            <person name="Liu X.D."/>
            <person name="Liao X.Y."/>
            <person name="Jiang Y.T."/>
            <person name="Yu X."/>
            <person name="Hao Y."/>
            <person name="Huang J."/>
            <person name="Zhao X.W."/>
            <person name="Ke S."/>
            <person name="Chen Y.Y."/>
            <person name="Wu W.L."/>
            <person name="Hsu J.L."/>
            <person name="Lin Y.F."/>
            <person name="Huang M.D."/>
            <person name="Li C.Y."/>
            <person name="Huang L."/>
            <person name="Wang Z.W."/>
            <person name="Zhao X."/>
            <person name="Zhong W.Y."/>
            <person name="Peng D.H."/>
            <person name="Ahmad S."/>
            <person name="Lan S."/>
            <person name="Zhang J.S."/>
            <person name="Tsai W.C."/>
            <person name="Van de Peer Y."/>
            <person name="Liu Z.J."/>
        </authorList>
    </citation>
    <scope>NUCLEOTIDE SEQUENCE</scope>
    <source>
        <strain evidence="7">CP</strain>
    </source>
</reference>
<keyword evidence="3" id="KW-0732">Signal</keyword>
<evidence type="ECO:0000313" key="7">
    <source>
        <dbReference type="EMBL" id="KAK1321823.1"/>
    </source>
</evidence>
<dbReference type="InterPro" id="IPR046956">
    <property type="entry name" value="RLP23-like"/>
</dbReference>
<dbReference type="InterPro" id="IPR032675">
    <property type="entry name" value="LRR_dom_sf"/>
</dbReference>
<evidence type="ECO:0000256" key="1">
    <source>
        <dbReference type="ARBA" id="ARBA00004479"/>
    </source>
</evidence>
<evidence type="ECO:0000256" key="5">
    <source>
        <dbReference type="ARBA" id="ARBA00023136"/>
    </source>
</evidence>
<dbReference type="Pfam" id="PF13855">
    <property type="entry name" value="LRR_8"/>
    <property type="match status" value="1"/>
</dbReference>
<keyword evidence="8" id="KW-1185">Reference proteome</keyword>
<evidence type="ECO:0000256" key="2">
    <source>
        <dbReference type="ARBA" id="ARBA00022692"/>
    </source>
</evidence>
<gene>
    <name evidence="7" type="ORF">QJS10_CPA03g01177</name>
</gene>
<dbReference type="PANTHER" id="PTHR48061">
    <property type="entry name" value="LEUCINE-RICH REPEAT RECEPTOR PROTEIN KINASE EMS1-LIKE-RELATED"/>
    <property type="match status" value="1"/>
</dbReference>
<dbReference type="PROSITE" id="PS51450">
    <property type="entry name" value="LRR"/>
    <property type="match status" value="1"/>
</dbReference>
<keyword evidence="2" id="KW-0812">Transmembrane</keyword>
<reference evidence="7" key="2">
    <citation type="submission" date="2023-06" db="EMBL/GenBank/DDBJ databases">
        <authorList>
            <person name="Ma L."/>
            <person name="Liu K.-W."/>
            <person name="Li Z."/>
            <person name="Hsiao Y.-Y."/>
            <person name="Qi Y."/>
            <person name="Fu T."/>
            <person name="Tang G."/>
            <person name="Zhang D."/>
            <person name="Sun W.-H."/>
            <person name="Liu D.-K."/>
            <person name="Li Y."/>
            <person name="Chen G.-Z."/>
            <person name="Liu X.-D."/>
            <person name="Liao X.-Y."/>
            <person name="Jiang Y.-T."/>
            <person name="Yu X."/>
            <person name="Hao Y."/>
            <person name="Huang J."/>
            <person name="Zhao X.-W."/>
            <person name="Ke S."/>
            <person name="Chen Y.-Y."/>
            <person name="Wu W.-L."/>
            <person name="Hsu J.-L."/>
            <person name="Lin Y.-F."/>
            <person name="Huang M.-D."/>
            <person name="Li C.-Y."/>
            <person name="Huang L."/>
            <person name="Wang Z.-W."/>
            <person name="Zhao X."/>
            <person name="Zhong W.-Y."/>
            <person name="Peng D.-H."/>
            <person name="Ahmad S."/>
            <person name="Lan S."/>
            <person name="Zhang J.-S."/>
            <person name="Tsai W.-C."/>
            <person name="Van De Peer Y."/>
            <person name="Liu Z.-J."/>
        </authorList>
    </citation>
    <scope>NUCLEOTIDE SEQUENCE</scope>
    <source>
        <strain evidence="7">CP</strain>
        <tissue evidence="7">Leaves</tissue>
    </source>
</reference>
<sequence>MLPFVEVDVKKIVSRVIERARELCISKSWFNRDRFVLSTGMGVCFRALRISGVLLLTSGGIAWHAIDVLKLRELRDCKSGGINLGLKFLDSLAGIIISGMILKVELVGVMGSVAAMNGLNSLYADPTLFRNLLRLRELHLDGVNLSDGSGGWAWGLPVTLRVLSLSGCSISGAVDGALSRLASLEVLRLSHNNFSLVFPDLIIKIPSLRVLDASFNPLLIGRLLEFGPDVRLETLDVSNTRFNGELPESIGDLVFLTKLELSNCNYSGRFPSSLGQIAGLVQLDLSMNGFSGDIPAFSWPSAIAEITLFNNRLLGLIPSSYAGLLNLTKLDMRNNSLNGHGVCSANKGVQIAPPVHKSIHFFDGGRFEQQRTSRACSKFSFQTPWTQVTDFGFQHFSGTIELDALMNLKNLSSLVLSGNSLSIEDGRANSTFLSSFPEIGNLKLASCKLTRFPGFLKNQVKMSTFDLSNNGIREVIPKWIWNVGNGSLLYLNLSHNALTEIEQPLPDFSLSSRISVLDLHSNFLGGQIPLPPPLVLVLDYSSNNFSSNIPANVPFYLNFTIYLSLSGNKLVGMIPSSICQASFLQVLDLSNNSLSGSVPECLCEMSNFLQVLNLGMNNLDGLLSI</sequence>
<evidence type="ECO:0000256" key="6">
    <source>
        <dbReference type="ARBA" id="ARBA00023180"/>
    </source>
</evidence>
<dbReference type="SUPFAM" id="SSF52058">
    <property type="entry name" value="L domain-like"/>
    <property type="match status" value="1"/>
</dbReference>
<dbReference type="SUPFAM" id="SSF52047">
    <property type="entry name" value="RNI-like"/>
    <property type="match status" value="1"/>
</dbReference>
<evidence type="ECO:0000256" key="3">
    <source>
        <dbReference type="ARBA" id="ARBA00022729"/>
    </source>
</evidence>
<dbReference type="PANTHER" id="PTHR48061:SF36">
    <property type="entry name" value="RECEPTOR-LIKE PROTEIN 12"/>
    <property type="match status" value="1"/>
</dbReference>
<dbReference type="Gene3D" id="3.80.10.10">
    <property type="entry name" value="Ribonuclease Inhibitor"/>
    <property type="match status" value="3"/>
</dbReference>
<accession>A0AAV9F794</accession>
<dbReference type="Pfam" id="PF00560">
    <property type="entry name" value="LRR_1"/>
    <property type="match status" value="5"/>
</dbReference>
<keyword evidence="6" id="KW-0325">Glycoprotein</keyword>
<evidence type="ECO:0000313" key="8">
    <source>
        <dbReference type="Proteomes" id="UP001180020"/>
    </source>
</evidence>
<dbReference type="AlphaFoldDB" id="A0AAV9F794"/>
<dbReference type="Proteomes" id="UP001180020">
    <property type="component" value="Unassembled WGS sequence"/>
</dbReference>
<comment type="caution">
    <text evidence="7">The sequence shown here is derived from an EMBL/GenBank/DDBJ whole genome shotgun (WGS) entry which is preliminary data.</text>
</comment>
<proteinExistence type="predicted"/>
<keyword evidence="5" id="KW-0472">Membrane</keyword>
<protein>
    <submittedName>
        <fullName evidence="7">Uncharacterized protein</fullName>
    </submittedName>
</protein>
<organism evidence="7 8">
    <name type="scientific">Acorus calamus</name>
    <name type="common">Sweet flag</name>
    <dbReference type="NCBI Taxonomy" id="4465"/>
    <lineage>
        <taxon>Eukaryota</taxon>
        <taxon>Viridiplantae</taxon>
        <taxon>Streptophyta</taxon>
        <taxon>Embryophyta</taxon>
        <taxon>Tracheophyta</taxon>
        <taxon>Spermatophyta</taxon>
        <taxon>Magnoliopsida</taxon>
        <taxon>Liliopsida</taxon>
        <taxon>Acoraceae</taxon>
        <taxon>Acorus</taxon>
    </lineage>
</organism>